<organism evidence="4 5">
    <name type="scientific">Dacryopinax primogenitus (strain DJM 731)</name>
    <name type="common">Brown rot fungus</name>
    <dbReference type="NCBI Taxonomy" id="1858805"/>
    <lineage>
        <taxon>Eukaryota</taxon>
        <taxon>Fungi</taxon>
        <taxon>Dikarya</taxon>
        <taxon>Basidiomycota</taxon>
        <taxon>Agaricomycotina</taxon>
        <taxon>Dacrymycetes</taxon>
        <taxon>Dacrymycetales</taxon>
        <taxon>Dacrymycetaceae</taxon>
        <taxon>Dacryopinax</taxon>
    </lineage>
</organism>
<name>M5FN80_DACPD</name>
<dbReference type="Gene3D" id="3.40.50.1820">
    <property type="entry name" value="alpha/beta hydrolase"/>
    <property type="match status" value="1"/>
</dbReference>
<dbReference type="HOGENOM" id="CLU_019364_1_0_1"/>
<evidence type="ECO:0000259" key="3">
    <source>
        <dbReference type="Pfam" id="PF07859"/>
    </source>
</evidence>
<feature type="transmembrane region" description="Helical" evidence="2">
    <location>
        <begin position="12"/>
        <end position="32"/>
    </location>
</feature>
<dbReference type="InterPro" id="IPR029058">
    <property type="entry name" value="AB_hydrolase_fold"/>
</dbReference>
<dbReference type="GO" id="GO:0016787">
    <property type="term" value="F:hydrolase activity"/>
    <property type="evidence" value="ECO:0007669"/>
    <property type="project" value="UniProtKB-KW"/>
</dbReference>
<dbReference type="OMA" id="SLWVQYR"/>
<evidence type="ECO:0000256" key="2">
    <source>
        <dbReference type="SAM" id="Phobius"/>
    </source>
</evidence>
<proteinExistence type="predicted"/>
<feature type="domain" description="Alpha/beta hydrolase fold-3" evidence="3">
    <location>
        <begin position="144"/>
        <end position="366"/>
    </location>
</feature>
<dbReference type="Proteomes" id="UP000030653">
    <property type="component" value="Unassembled WGS sequence"/>
</dbReference>
<dbReference type="PANTHER" id="PTHR48081">
    <property type="entry name" value="AB HYDROLASE SUPERFAMILY PROTEIN C4A8.06C"/>
    <property type="match status" value="1"/>
</dbReference>
<keyword evidence="2" id="KW-0472">Membrane</keyword>
<gene>
    <name evidence="4" type="ORF">DACRYDRAFT_119778</name>
</gene>
<dbReference type="PANTHER" id="PTHR48081:SF26">
    <property type="entry name" value="ALPHA_BETA HYDROLASE FOLD-3 DOMAIN-CONTAINING PROTEIN"/>
    <property type="match status" value="1"/>
</dbReference>
<protein>
    <submittedName>
        <fullName evidence="4">Alpha/beta-hydrolase</fullName>
    </submittedName>
</protein>
<dbReference type="AlphaFoldDB" id="M5FN80"/>
<keyword evidence="2" id="KW-0812">Transmembrane</keyword>
<dbReference type="EMBL" id="JH795879">
    <property type="protein sequence ID" value="EJT96980.1"/>
    <property type="molecule type" value="Genomic_DNA"/>
</dbReference>
<keyword evidence="1 4" id="KW-0378">Hydrolase</keyword>
<dbReference type="RefSeq" id="XP_040623878.1">
    <property type="nucleotide sequence ID" value="XM_040770861.1"/>
</dbReference>
<keyword evidence="2" id="KW-1133">Transmembrane helix</keyword>
<evidence type="ECO:0000256" key="1">
    <source>
        <dbReference type="ARBA" id="ARBA00022801"/>
    </source>
</evidence>
<dbReference type="Pfam" id="PF07859">
    <property type="entry name" value="Abhydrolase_3"/>
    <property type="match status" value="1"/>
</dbReference>
<evidence type="ECO:0000313" key="5">
    <source>
        <dbReference type="Proteomes" id="UP000030653"/>
    </source>
</evidence>
<dbReference type="SUPFAM" id="SSF53474">
    <property type="entry name" value="alpha/beta-Hydrolases"/>
    <property type="match status" value="1"/>
</dbReference>
<sequence length="401" mass="45102">MDRSQPISLQHKLAAVASLAYAKLILLAYWIISNLLPSWRHNPKWTLRRAVGFRLSGWAVSEFSPKFQDLCTRDIKIEPGDDELRRWNVGFSRTGLMDSPLTGEIGRLEKEAAIKRVKVGMYWHGPADEQGRHDYGAQEGERVMLFLHGGKYLVGTAHPSDMTSYIPMQLCNFSRTVKRIVAVEYRLSSMASKLSVHPFPTALIDAICSFRYLLQLGFHSNNIFIVGDSAGGNLALGLTRYLVEEEQRSLAGLILLSPWCDMTTSHSQPGMSRQRNYVKDVLGPAINPDSYAVKAFLGGLSPESPYISPSCKWIQPSFGGFPRTYLVAGEMEVFLDEIKTLKSRMEGFVERGLTYDETPAAPHDFCTISLMEPERSQLLARVAEWVDDADRPIAEEYLIYI</sequence>
<keyword evidence="5" id="KW-1185">Reference proteome</keyword>
<evidence type="ECO:0000313" key="4">
    <source>
        <dbReference type="EMBL" id="EJT96980.1"/>
    </source>
</evidence>
<dbReference type="GeneID" id="63685923"/>
<dbReference type="STRING" id="1858805.M5FN80"/>
<dbReference type="InterPro" id="IPR013094">
    <property type="entry name" value="AB_hydrolase_3"/>
</dbReference>
<dbReference type="OrthoDB" id="2152029at2759"/>
<reference evidence="4 5" key="1">
    <citation type="journal article" date="2012" name="Science">
        <title>The Paleozoic origin of enzymatic lignin decomposition reconstructed from 31 fungal genomes.</title>
        <authorList>
            <person name="Floudas D."/>
            <person name="Binder M."/>
            <person name="Riley R."/>
            <person name="Barry K."/>
            <person name="Blanchette R.A."/>
            <person name="Henrissat B."/>
            <person name="Martinez A.T."/>
            <person name="Otillar R."/>
            <person name="Spatafora J.W."/>
            <person name="Yadav J.S."/>
            <person name="Aerts A."/>
            <person name="Benoit I."/>
            <person name="Boyd A."/>
            <person name="Carlson A."/>
            <person name="Copeland A."/>
            <person name="Coutinho P.M."/>
            <person name="de Vries R.P."/>
            <person name="Ferreira P."/>
            <person name="Findley K."/>
            <person name="Foster B."/>
            <person name="Gaskell J."/>
            <person name="Glotzer D."/>
            <person name="Gorecki P."/>
            <person name="Heitman J."/>
            <person name="Hesse C."/>
            <person name="Hori C."/>
            <person name="Igarashi K."/>
            <person name="Jurgens J.A."/>
            <person name="Kallen N."/>
            <person name="Kersten P."/>
            <person name="Kohler A."/>
            <person name="Kuees U."/>
            <person name="Kumar T.K.A."/>
            <person name="Kuo A."/>
            <person name="LaButti K."/>
            <person name="Larrondo L.F."/>
            <person name="Lindquist E."/>
            <person name="Ling A."/>
            <person name="Lombard V."/>
            <person name="Lucas S."/>
            <person name="Lundell T."/>
            <person name="Martin R."/>
            <person name="McLaughlin D.J."/>
            <person name="Morgenstern I."/>
            <person name="Morin E."/>
            <person name="Murat C."/>
            <person name="Nagy L.G."/>
            <person name="Nolan M."/>
            <person name="Ohm R.A."/>
            <person name="Patyshakuliyeva A."/>
            <person name="Rokas A."/>
            <person name="Ruiz-Duenas F.J."/>
            <person name="Sabat G."/>
            <person name="Salamov A."/>
            <person name="Samejima M."/>
            <person name="Schmutz J."/>
            <person name="Slot J.C."/>
            <person name="St John F."/>
            <person name="Stenlid J."/>
            <person name="Sun H."/>
            <person name="Sun S."/>
            <person name="Syed K."/>
            <person name="Tsang A."/>
            <person name="Wiebenga A."/>
            <person name="Young D."/>
            <person name="Pisabarro A."/>
            <person name="Eastwood D.C."/>
            <person name="Martin F."/>
            <person name="Cullen D."/>
            <person name="Grigoriev I.V."/>
            <person name="Hibbett D.S."/>
        </authorList>
    </citation>
    <scope>NUCLEOTIDE SEQUENCE [LARGE SCALE GENOMIC DNA]</scope>
    <source>
        <strain evidence="4 5">DJM-731 SS1</strain>
    </source>
</reference>
<accession>M5FN80</accession>
<dbReference type="InterPro" id="IPR050300">
    <property type="entry name" value="GDXG_lipolytic_enzyme"/>
</dbReference>